<evidence type="ECO:0000313" key="3">
    <source>
        <dbReference type="Proteomes" id="UP000762676"/>
    </source>
</evidence>
<sequence>MGAGAGKGPVGVPVNPRVQYSKGLEKKEQKHILVDAPVLVDVDHGSVRYRQPGGPDSLKVKGKEKPYENEKADELSNKEHYFYHARLKEYGPDINKENEDPFKLYYVLKGPASAMQRKLYYVYGQGWGARDGLRTKPSETVGQGKDYAWSSSRQPNALYYRLDFDSQDLSAEEKTEEENMLSDLEPTPDKSMIKLHLSAEERVKEVKARLAIRLLKRPTDIHIAFESKELRDEDIVMKFKPHAPDTNTDEITTTEPAQGCNVTFTYVT</sequence>
<evidence type="ECO:0000256" key="1">
    <source>
        <dbReference type="SAM" id="MobiDB-lite"/>
    </source>
</evidence>
<evidence type="ECO:0000313" key="2">
    <source>
        <dbReference type="EMBL" id="GFR66095.1"/>
    </source>
</evidence>
<proteinExistence type="predicted"/>
<feature type="compositionally biased region" description="Basic and acidic residues" evidence="1">
    <location>
        <begin position="58"/>
        <end position="71"/>
    </location>
</feature>
<name>A0AAV4F0W2_9GAST</name>
<dbReference type="Proteomes" id="UP000762676">
    <property type="component" value="Unassembled WGS sequence"/>
</dbReference>
<dbReference type="EMBL" id="BMAT01011069">
    <property type="protein sequence ID" value="GFR66095.1"/>
    <property type="molecule type" value="Genomic_DNA"/>
</dbReference>
<gene>
    <name evidence="2" type="ORF">ElyMa_005548900</name>
</gene>
<dbReference type="AlphaFoldDB" id="A0AAV4F0W2"/>
<reference evidence="2 3" key="1">
    <citation type="journal article" date="2021" name="Elife">
        <title>Chloroplast acquisition without the gene transfer in kleptoplastic sea slugs, Plakobranchus ocellatus.</title>
        <authorList>
            <person name="Maeda T."/>
            <person name="Takahashi S."/>
            <person name="Yoshida T."/>
            <person name="Shimamura S."/>
            <person name="Takaki Y."/>
            <person name="Nagai Y."/>
            <person name="Toyoda A."/>
            <person name="Suzuki Y."/>
            <person name="Arimoto A."/>
            <person name="Ishii H."/>
            <person name="Satoh N."/>
            <person name="Nishiyama T."/>
            <person name="Hasebe M."/>
            <person name="Maruyama T."/>
            <person name="Minagawa J."/>
            <person name="Obokata J."/>
            <person name="Shigenobu S."/>
        </authorList>
    </citation>
    <scope>NUCLEOTIDE SEQUENCE [LARGE SCALE GENOMIC DNA]</scope>
</reference>
<protein>
    <submittedName>
        <fullName evidence="2">Uncharacterized protein</fullName>
    </submittedName>
</protein>
<keyword evidence="3" id="KW-1185">Reference proteome</keyword>
<organism evidence="2 3">
    <name type="scientific">Elysia marginata</name>
    <dbReference type="NCBI Taxonomy" id="1093978"/>
    <lineage>
        <taxon>Eukaryota</taxon>
        <taxon>Metazoa</taxon>
        <taxon>Spiralia</taxon>
        <taxon>Lophotrochozoa</taxon>
        <taxon>Mollusca</taxon>
        <taxon>Gastropoda</taxon>
        <taxon>Heterobranchia</taxon>
        <taxon>Euthyneura</taxon>
        <taxon>Panpulmonata</taxon>
        <taxon>Sacoglossa</taxon>
        <taxon>Placobranchoidea</taxon>
        <taxon>Plakobranchidae</taxon>
        <taxon>Elysia</taxon>
    </lineage>
</organism>
<accession>A0AAV4F0W2</accession>
<comment type="caution">
    <text evidence="2">The sequence shown here is derived from an EMBL/GenBank/DDBJ whole genome shotgun (WGS) entry which is preliminary data.</text>
</comment>
<feature type="region of interest" description="Disordered" evidence="1">
    <location>
        <begin position="46"/>
        <end position="71"/>
    </location>
</feature>